<dbReference type="PIRSF" id="PIRSF002741">
    <property type="entry name" value="MppA"/>
    <property type="match status" value="1"/>
</dbReference>
<keyword evidence="1" id="KW-0732">Signal</keyword>
<reference evidence="3 4" key="1">
    <citation type="submission" date="2017-10" db="EMBL/GenBank/DDBJ databases">
        <title>Draft genome sequence of cellulolytic Actinomyces sp CtC72 isolated from cattle rumen fluid.</title>
        <authorList>
            <person name="Joshi A.J."/>
            <person name="Vasudevan G."/>
            <person name="Lanjekar V.B."/>
            <person name="Hivarkar S."/>
            <person name="Engineer A."/>
            <person name="Pore S.D."/>
            <person name="Dhakephalkar P.K."/>
            <person name="Dagar S."/>
        </authorList>
    </citation>
    <scope>NUCLEOTIDE SEQUENCE [LARGE SCALE GENOMIC DNA]</scope>
    <source>
        <strain evidence="4">CtC72</strain>
    </source>
</reference>
<feature type="domain" description="Solute-binding protein family 5" evidence="2">
    <location>
        <begin position="94"/>
        <end position="466"/>
    </location>
</feature>
<comment type="caution">
    <text evidence="3">The sequence shown here is derived from an EMBL/GenBank/DDBJ whole genome shotgun (WGS) entry which is preliminary data.</text>
</comment>
<dbReference type="InterPro" id="IPR006311">
    <property type="entry name" value="TAT_signal"/>
</dbReference>
<accession>A0ABX4MCS9</accession>
<feature type="signal peptide" evidence="1">
    <location>
        <begin position="1"/>
        <end position="21"/>
    </location>
</feature>
<dbReference type="Gene3D" id="3.90.76.10">
    <property type="entry name" value="Dipeptide-binding Protein, Domain 1"/>
    <property type="match status" value="1"/>
</dbReference>
<dbReference type="CDD" id="cd08509">
    <property type="entry name" value="PBP2_TmCBP_oligosaccharides_like"/>
    <property type="match status" value="1"/>
</dbReference>
<sequence length="568" mass="61019">MQLRNVPITRRSFLASTAAAAAVGTLAACGGGSGSSSSSGGAGASGGGTLTIFNGATGTVTANFNPQSPTALQPTRGVIYEPLFFYNLVTGEDPQPMLGTEYSWNDDGTVLTVKTREGVTWSDGEPFTANDVAFTFNLIQKTPALNTSGLAATAEAPDDTTVVLTFQQTSFTSEADTLGNQAILPEHLWKDVAEPDTYTNEEPVGTGPFMLDSVSSQSYSLVANENYWNGKPQVEEIRYISLENADSASASLVAGEVDWMSAFLPSIDDIIASNPDLTYVNTPTLTSCIYASCNPDLGSTGPQTDKAVRQAIYYAMDRSQLNQLAGGGLAGEASPSYLVPGRDDDWIVDQNNLVVPQSADVAKAKQILEDAGWTEGSDGVRVKDGERLALTIQTVTGWSDFISINDTLVQQLAEVGIELTTSQVSWNEWNQKEVTGDFQLSLDSLNLGASTDPYFTYNRMLHSDNTEEVGESATGGNYSRYVNEKVDAAIRAAGQTDDPEDKKEQYGIIQEQIAEDLPYIPIYVNSMLTEFNTSRYTGWPTEDDLYALPASWGSWSSGIILQRLESAS</sequence>
<dbReference type="InterPro" id="IPR039424">
    <property type="entry name" value="SBP_5"/>
</dbReference>
<proteinExistence type="predicted"/>
<dbReference type="PANTHER" id="PTHR30290">
    <property type="entry name" value="PERIPLASMIC BINDING COMPONENT OF ABC TRANSPORTER"/>
    <property type="match status" value="1"/>
</dbReference>
<evidence type="ECO:0000259" key="2">
    <source>
        <dbReference type="Pfam" id="PF00496"/>
    </source>
</evidence>
<name>A0ABX4MCS9_9ACTO</name>
<dbReference type="InterPro" id="IPR000914">
    <property type="entry name" value="SBP_5_dom"/>
</dbReference>
<keyword evidence="4" id="KW-1185">Reference proteome</keyword>
<protein>
    <submittedName>
        <fullName evidence="3">ABC transporter substrate-binding protein</fullName>
    </submittedName>
</protein>
<dbReference type="SUPFAM" id="SSF53850">
    <property type="entry name" value="Periplasmic binding protein-like II"/>
    <property type="match status" value="1"/>
</dbReference>
<dbReference type="Pfam" id="PF00496">
    <property type="entry name" value="SBP_bac_5"/>
    <property type="match status" value="1"/>
</dbReference>
<gene>
    <name evidence="3" type="ORF">BW737_004840</name>
</gene>
<dbReference type="PROSITE" id="PS51257">
    <property type="entry name" value="PROKAR_LIPOPROTEIN"/>
    <property type="match status" value="1"/>
</dbReference>
<dbReference type="Gene3D" id="3.40.190.10">
    <property type="entry name" value="Periplasmic binding protein-like II"/>
    <property type="match status" value="1"/>
</dbReference>
<dbReference type="EMBL" id="MTPX02000031">
    <property type="protein sequence ID" value="PHP53146.1"/>
    <property type="molecule type" value="Genomic_DNA"/>
</dbReference>
<organism evidence="3 4">
    <name type="scientific">Actinomyces ruminis</name>
    <dbReference type="NCBI Taxonomy" id="1937003"/>
    <lineage>
        <taxon>Bacteria</taxon>
        <taxon>Bacillati</taxon>
        <taxon>Actinomycetota</taxon>
        <taxon>Actinomycetes</taxon>
        <taxon>Actinomycetales</taxon>
        <taxon>Actinomycetaceae</taxon>
        <taxon>Actinomyces</taxon>
    </lineage>
</organism>
<feature type="chain" id="PRO_5045933206" evidence="1">
    <location>
        <begin position="22"/>
        <end position="568"/>
    </location>
</feature>
<dbReference type="RefSeq" id="WP_086614937.1">
    <property type="nucleotide sequence ID" value="NZ_MTPX02000031.1"/>
</dbReference>
<dbReference type="Proteomes" id="UP000194577">
    <property type="component" value="Unassembled WGS sequence"/>
</dbReference>
<evidence type="ECO:0000313" key="4">
    <source>
        <dbReference type="Proteomes" id="UP000194577"/>
    </source>
</evidence>
<evidence type="ECO:0000256" key="1">
    <source>
        <dbReference type="SAM" id="SignalP"/>
    </source>
</evidence>
<dbReference type="Gene3D" id="3.10.105.10">
    <property type="entry name" value="Dipeptide-binding Protein, Domain 3"/>
    <property type="match status" value="1"/>
</dbReference>
<dbReference type="PROSITE" id="PS51318">
    <property type="entry name" value="TAT"/>
    <property type="match status" value="1"/>
</dbReference>
<dbReference type="InterPro" id="IPR030678">
    <property type="entry name" value="Peptide/Ni-bd"/>
</dbReference>
<evidence type="ECO:0000313" key="3">
    <source>
        <dbReference type="EMBL" id="PHP53146.1"/>
    </source>
</evidence>